<dbReference type="PROSITE" id="PS51352">
    <property type="entry name" value="THIOREDOXIN_2"/>
    <property type="match status" value="1"/>
</dbReference>
<keyword evidence="3 5" id="KW-0408">Iron</keyword>
<dbReference type="InterPro" id="IPR036909">
    <property type="entry name" value="Cyt_c-like_dom_sf"/>
</dbReference>
<dbReference type="PROSITE" id="PS51007">
    <property type="entry name" value="CYTC"/>
    <property type="match status" value="1"/>
</dbReference>
<evidence type="ECO:0000313" key="9">
    <source>
        <dbReference type="EMBL" id="XBH06656.1"/>
    </source>
</evidence>
<sequence length="657" mass="72288">MASRCNLHRGLRFVGLLLLLVLAAESRGAELPQDRGIGQRMANFTLKDVSGQSVSLYGFAGKKAVVLAFLGTDCPVGNLYAPRLAELSKAYQDKGVVFLGINSNAQETVDQVAEHAKTYGLDFPVLKDTVNLVADLTLAERTCEVLVLDGRAMLRYRGAIDDQYAIGKRKPEAANHYLRDAIDEVLAGKPVSTPATAVVGCLLDRLEPKPVTSTSAPRIRPASPEIVAVLKEKEPATPIDVGQVTYASQVAVVLRDRCQSCHRPGQVGPFPLLTYDDARRRAAMIREVVDDHRMPPWHADPRYGHFRNDRRLSDRERATLLAWVDQGAPLGDPAEIPAAKSFPEEWTVGTPDVVFEIPEPYVVAAQGVLNYVNVRVPTHFTEDKWIQVAEAMPGDRSVVHHIIVYVDDHAKEKGRERDAHLCGFAPGDMPSVFPPGTAKKIPAGSDLVFQLHYTPNGKVRTDRSKVGLTFAKTPVEHQARTVGIAQTRFIIPPEADNHPVRASYKFSRDAHLLSFMPHMHLRGKSFRYEATFPDGRKQTLLSVPAYDFGWQTSYNLAEPLPMPKGTQIDCLAHYDNSKGNPYNPDSSKAVTWGEQTFEEMMIGYLDCVDDGPIDEKPPAEKPSAEKPEKAAAANRPSPAVRLIRVLRALNSAPAAAN</sequence>
<organism evidence="9">
    <name type="scientific">Singulisphaera sp. Ch08</name>
    <dbReference type="NCBI Taxonomy" id="3120278"/>
    <lineage>
        <taxon>Bacteria</taxon>
        <taxon>Pseudomonadati</taxon>
        <taxon>Planctomycetota</taxon>
        <taxon>Planctomycetia</taxon>
        <taxon>Isosphaerales</taxon>
        <taxon>Isosphaeraceae</taxon>
        <taxon>Singulisphaera</taxon>
    </lineage>
</organism>
<dbReference type="InterPro" id="IPR036249">
    <property type="entry name" value="Thioredoxin-like_sf"/>
</dbReference>
<dbReference type="Gene3D" id="3.40.30.10">
    <property type="entry name" value="Glutaredoxin"/>
    <property type="match status" value="1"/>
</dbReference>
<evidence type="ECO:0000256" key="6">
    <source>
        <dbReference type="SAM" id="MobiDB-lite"/>
    </source>
</evidence>
<evidence type="ECO:0000256" key="5">
    <source>
        <dbReference type="PROSITE-ProRule" id="PRU00433"/>
    </source>
</evidence>
<dbReference type="RefSeq" id="WP_406699505.1">
    <property type="nucleotide sequence ID" value="NZ_CP155447.1"/>
</dbReference>
<protein>
    <submittedName>
        <fullName evidence="9">Redoxin domain-containing protein</fullName>
    </submittedName>
</protein>
<proteinExistence type="predicted"/>
<accession>A0AAU7CND9</accession>
<evidence type="ECO:0000256" key="4">
    <source>
        <dbReference type="ARBA" id="ARBA00023157"/>
    </source>
</evidence>
<gene>
    <name evidence="9" type="ORF">V5E97_11635</name>
</gene>
<feature type="region of interest" description="Disordered" evidence="6">
    <location>
        <begin position="611"/>
        <end position="636"/>
    </location>
</feature>
<evidence type="ECO:0000259" key="7">
    <source>
        <dbReference type="PROSITE" id="PS51007"/>
    </source>
</evidence>
<dbReference type="InterPro" id="IPR036939">
    <property type="entry name" value="Cu2_ascorb_mOase_N_sf"/>
</dbReference>
<dbReference type="EMBL" id="CP155447">
    <property type="protein sequence ID" value="XBH06656.1"/>
    <property type="molecule type" value="Genomic_DNA"/>
</dbReference>
<dbReference type="InterPro" id="IPR008977">
    <property type="entry name" value="PHM/PNGase_F_dom_sf"/>
</dbReference>
<dbReference type="Pfam" id="PF00578">
    <property type="entry name" value="AhpC-TSA"/>
    <property type="match status" value="1"/>
</dbReference>
<dbReference type="AlphaFoldDB" id="A0AAU7CND9"/>
<dbReference type="InterPro" id="IPR013766">
    <property type="entry name" value="Thioredoxin_domain"/>
</dbReference>
<feature type="domain" description="Cytochrome c" evidence="7">
    <location>
        <begin position="237"/>
        <end position="328"/>
    </location>
</feature>
<dbReference type="GO" id="GO:0005507">
    <property type="term" value="F:copper ion binding"/>
    <property type="evidence" value="ECO:0007669"/>
    <property type="project" value="InterPro"/>
</dbReference>
<dbReference type="InterPro" id="IPR009056">
    <property type="entry name" value="Cyt_c-like_dom"/>
</dbReference>
<dbReference type="GO" id="GO:0009055">
    <property type="term" value="F:electron transfer activity"/>
    <property type="evidence" value="ECO:0007669"/>
    <property type="project" value="InterPro"/>
</dbReference>
<name>A0AAU7CND9_9BACT</name>
<dbReference type="GO" id="GO:0016209">
    <property type="term" value="F:antioxidant activity"/>
    <property type="evidence" value="ECO:0007669"/>
    <property type="project" value="InterPro"/>
</dbReference>
<keyword evidence="1 5" id="KW-0349">Heme</keyword>
<dbReference type="Gene3D" id="2.60.120.310">
    <property type="entry name" value="Copper type II, ascorbate-dependent monooxygenase, N-terminal domain"/>
    <property type="match status" value="1"/>
</dbReference>
<dbReference type="InterPro" id="IPR000866">
    <property type="entry name" value="AhpC/TSA"/>
</dbReference>
<evidence type="ECO:0000256" key="2">
    <source>
        <dbReference type="ARBA" id="ARBA00022723"/>
    </source>
</evidence>
<feature type="domain" description="Thioredoxin" evidence="8">
    <location>
        <begin position="35"/>
        <end position="187"/>
    </location>
</feature>
<dbReference type="Gene3D" id="2.60.120.230">
    <property type="match status" value="1"/>
</dbReference>
<keyword evidence="4" id="KW-1015">Disulfide bond</keyword>
<dbReference type="PANTHER" id="PTHR43640">
    <property type="entry name" value="OS07G0260300 PROTEIN"/>
    <property type="match status" value="1"/>
</dbReference>
<evidence type="ECO:0000256" key="1">
    <source>
        <dbReference type="ARBA" id="ARBA00022617"/>
    </source>
</evidence>
<evidence type="ECO:0000259" key="8">
    <source>
        <dbReference type="PROSITE" id="PS51352"/>
    </source>
</evidence>
<dbReference type="InterPro" id="IPR047262">
    <property type="entry name" value="PRX-like1"/>
</dbReference>
<dbReference type="SUPFAM" id="SSF46626">
    <property type="entry name" value="Cytochrome c"/>
    <property type="match status" value="1"/>
</dbReference>
<dbReference type="GO" id="GO:0016715">
    <property type="term" value="F:oxidoreductase activity, acting on paired donors, with incorporation or reduction of molecular oxygen, reduced ascorbate as one donor, and incorporation of one atom of oxygen"/>
    <property type="evidence" value="ECO:0007669"/>
    <property type="project" value="InterPro"/>
</dbReference>
<evidence type="ECO:0000256" key="3">
    <source>
        <dbReference type="ARBA" id="ARBA00023004"/>
    </source>
</evidence>
<dbReference type="SUPFAM" id="SSF52833">
    <property type="entry name" value="Thioredoxin-like"/>
    <property type="match status" value="1"/>
</dbReference>
<keyword evidence="2 5" id="KW-0479">Metal-binding</keyword>
<dbReference type="PANTHER" id="PTHR43640:SF1">
    <property type="entry name" value="THIOREDOXIN-DEPENDENT PEROXIREDOXIN"/>
    <property type="match status" value="1"/>
</dbReference>
<reference evidence="9" key="1">
    <citation type="submission" date="2024-05" db="EMBL/GenBank/DDBJ databases">
        <title>Planctomycetes of the genus Singulisphaera possess chitinolytic capabilities.</title>
        <authorList>
            <person name="Ivanova A."/>
        </authorList>
    </citation>
    <scope>NUCLEOTIDE SEQUENCE</scope>
    <source>
        <strain evidence="9">Ch08T</strain>
    </source>
</reference>
<dbReference type="InterPro" id="IPR014784">
    <property type="entry name" value="Cu2_ascorb_mOase-like_C"/>
</dbReference>
<feature type="compositionally biased region" description="Basic and acidic residues" evidence="6">
    <location>
        <begin position="613"/>
        <end position="629"/>
    </location>
</feature>
<dbReference type="GO" id="GO:0020037">
    <property type="term" value="F:heme binding"/>
    <property type="evidence" value="ECO:0007669"/>
    <property type="project" value="InterPro"/>
</dbReference>
<dbReference type="SUPFAM" id="SSF49742">
    <property type="entry name" value="PHM/PNGase F"/>
    <property type="match status" value="2"/>
</dbReference>